<dbReference type="Pfam" id="PF19590">
    <property type="entry name" value="TrbL_3"/>
    <property type="match status" value="1"/>
</dbReference>
<keyword evidence="2" id="KW-0812">Transmembrane</keyword>
<feature type="transmembrane region" description="Helical" evidence="2">
    <location>
        <begin position="65"/>
        <end position="91"/>
    </location>
</feature>
<feature type="transmembrane region" description="Helical" evidence="2">
    <location>
        <begin position="29"/>
        <end position="53"/>
    </location>
</feature>
<accession>A0A7X6MHB3</accession>
<dbReference type="Proteomes" id="UP000553209">
    <property type="component" value="Unassembled WGS sequence"/>
</dbReference>
<sequence length="447" mass="49480">MTEDPADPTPTDPEECGTFDYGCRVTVGFYVWLADFIAEAVEFTITLAALPALSTPPPTDGVRTAWGEVLTVANSLYVLVVLAAGVLLMSYQTVQTSVGVKELLPRVVLGFIAANSSFLLIEMMRQLANGIAVNMLDGAATVDNITETIGRVLGDPGGEALVVLLLMLVASLLGFFFMLAAIVRIVLWILLTAVAPLALACHALPQTEGIARMWWRAMAALVVTQIAQGIVLRLMVVLFLSREAAPDFIEAAQNIVDVLLITCCMYVLVRIPFWAFKQVFNYQKSPLVKGAKLAASLVVFRGLGKAFAAKKATTAATASRATGGAPAMASAPPPSPSPRRWQQPELPNFTAKLPYRQDPLAGMDRQIDRRQQGRLRERRRYYQPELPRPRRVPRPRLRQEPLPQWEEPTPRQEMLPHARRLPPPRPRPQQDALFQPPVRQRPRRRRS</sequence>
<feature type="compositionally biased region" description="Basic and acidic residues" evidence="1">
    <location>
        <begin position="365"/>
        <end position="375"/>
    </location>
</feature>
<reference evidence="3 4" key="1">
    <citation type="submission" date="2020-04" db="EMBL/GenBank/DDBJ databases">
        <title>MicrobeNet Type strains.</title>
        <authorList>
            <person name="Nicholson A.C."/>
        </authorList>
    </citation>
    <scope>NUCLEOTIDE SEQUENCE [LARGE SCALE GENOMIC DNA]</scope>
    <source>
        <strain evidence="3 4">ATCC 23612</strain>
    </source>
</reference>
<feature type="transmembrane region" description="Helical" evidence="2">
    <location>
        <begin position="160"/>
        <end position="179"/>
    </location>
</feature>
<proteinExistence type="predicted"/>
<evidence type="ECO:0008006" key="5">
    <source>
        <dbReference type="Google" id="ProtNLM"/>
    </source>
</evidence>
<feature type="transmembrane region" description="Helical" evidence="2">
    <location>
        <begin position="217"/>
        <end position="239"/>
    </location>
</feature>
<dbReference type="EMBL" id="JAAXPG010000030">
    <property type="protein sequence ID" value="NKZ00971.1"/>
    <property type="molecule type" value="Genomic_DNA"/>
</dbReference>
<evidence type="ECO:0000313" key="4">
    <source>
        <dbReference type="Proteomes" id="UP000553209"/>
    </source>
</evidence>
<protein>
    <recommendedName>
        <fullName evidence="5">TrbL/VirB6 plasmid conjugal transfer protein</fullName>
    </recommendedName>
</protein>
<keyword evidence="2" id="KW-0472">Membrane</keyword>
<dbReference type="InterPro" id="IPR045782">
    <property type="entry name" value="TrbL_3"/>
</dbReference>
<evidence type="ECO:0000313" key="3">
    <source>
        <dbReference type="EMBL" id="NKZ00971.1"/>
    </source>
</evidence>
<feature type="region of interest" description="Disordered" evidence="1">
    <location>
        <begin position="315"/>
        <end position="447"/>
    </location>
</feature>
<dbReference type="RefSeq" id="WP_168444143.1">
    <property type="nucleotide sequence ID" value="NZ_JAAXPG010000030.1"/>
</dbReference>
<dbReference type="AlphaFoldDB" id="A0A7X6MHB3"/>
<keyword evidence="4" id="KW-1185">Reference proteome</keyword>
<feature type="transmembrane region" description="Helical" evidence="2">
    <location>
        <begin position="251"/>
        <end position="269"/>
    </location>
</feature>
<comment type="caution">
    <text evidence="3">The sequence shown here is derived from an EMBL/GenBank/DDBJ whole genome shotgun (WGS) entry which is preliminary data.</text>
</comment>
<keyword evidence="2" id="KW-1133">Transmembrane helix</keyword>
<organism evidence="3 4">
    <name type="scientific">Nocardiopsis alborubida</name>
    <dbReference type="NCBI Taxonomy" id="146802"/>
    <lineage>
        <taxon>Bacteria</taxon>
        <taxon>Bacillati</taxon>
        <taxon>Actinomycetota</taxon>
        <taxon>Actinomycetes</taxon>
        <taxon>Streptosporangiales</taxon>
        <taxon>Nocardiopsidaceae</taxon>
        <taxon>Nocardiopsis</taxon>
    </lineage>
</organism>
<evidence type="ECO:0000256" key="2">
    <source>
        <dbReference type="SAM" id="Phobius"/>
    </source>
</evidence>
<gene>
    <name evidence="3" type="ORF">HGB44_25360</name>
</gene>
<evidence type="ECO:0000256" key="1">
    <source>
        <dbReference type="SAM" id="MobiDB-lite"/>
    </source>
</evidence>
<name>A0A7X6MHB3_9ACTN</name>
<feature type="transmembrane region" description="Helical" evidence="2">
    <location>
        <begin position="103"/>
        <end position="121"/>
    </location>
</feature>
<feature type="compositionally biased region" description="Low complexity" evidence="1">
    <location>
        <begin position="315"/>
        <end position="330"/>
    </location>
</feature>
<feature type="transmembrane region" description="Helical" evidence="2">
    <location>
        <begin position="185"/>
        <end position="205"/>
    </location>
</feature>